<dbReference type="EMBL" id="CP003119">
    <property type="protein sequence ID" value="AFA72262.1"/>
    <property type="molecule type" value="Genomic_DNA"/>
</dbReference>
<evidence type="ECO:0000256" key="1">
    <source>
        <dbReference type="SAM" id="MobiDB-lite"/>
    </source>
</evidence>
<proteinExistence type="predicted"/>
<feature type="transmembrane region" description="Helical" evidence="2">
    <location>
        <begin position="161"/>
        <end position="183"/>
    </location>
</feature>
<feature type="region of interest" description="Disordered" evidence="1">
    <location>
        <begin position="432"/>
        <end position="555"/>
    </location>
</feature>
<feature type="compositionally biased region" description="Acidic residues" evidence="1">
    <location>
        <begin position="476"/>
        <end position="510"/>
    </location>
</feature>
<feature type="compositionally biased region" description="Acidic residues" evidence="1">
    <location>
        <begin position="444"/>
        <end position="456"/>
    </location>
</feature>
<keyword evidence="4" id="KW-1185">Reference proteome</keyword>
<protein>
    <submittedName>
        <fullName evidence="3">Putative membrane protein</fullName>
    </submittedName>
</protein>
<feature type="transmembrane region" description="Helical" evidence="2">
    <location>
        <begin position="279"/>
        <end position="296"/>
    </location>
</feature>
<dbReference type="HOGENOM" id="CLU_020665_3_0_11"/>
<dbReference type="Proteomes" id="UP000009154">
    <property type="component" value="Chromosome"/>
</dbReference>
<feature type="transmembrane region" description="Helical" evidence="2">
    <location>
        <begin position="359"/>
        <end position="388"/>
    </location>
</feature>
<feature type="compositionally biased region" description="Low complexity" evidence="1">
    <location>
        <begin position="511"/>
        <end position="523"/>
    </location>
</feature>
<feature type="compositionally biased region" description="Low complexity" evidence="1">
    <location>
        <begin position="457"/>
        <end position="472"/>
    </location>
</feature>
<feature type="transmembrane region" description="Helical" evidence="2">
    <location>
        <begin position="302"/>
        <end position="322"/>
    </location>
</feature>
<reference evidence="3 4" key="1">
    <citation type="journal article" date="2012" name="Appl. Environ. Microbiol.">
        <title>Involvement of two latex-clearing proteins during rubber degradation and insights into the subsequent degradation pathway revealed by the genome sequence of Gordonia polyisoprenivorans strain VH2.</title>
        <authorList>
            <person name="Hiessl S."/>
            <person name="Schuldes J."/>
            <person name="Thurmer A."/>
            <person name="Halbsguth T."/>
            <person name="Broker D."/>
            <person name="Angelov A."/>
            <person name="Liebl W."/>
            <person name="Daniel R."/>
            <person name="Steinbuchel A."/>
        </authorList>
    </citation>
    <scope>NUCLEOTIDE SEQUENCE [LARGE SCALE GENOMIC DNA]</scope>
    <source>
        <strain evidence="4">DSM 44266 / VH2</strain>
    </source>
</reference>
<accession>H6N2E9</accession>
<name>H6N2E9_GORPV</name>
<dbReference type="AlphaFoldDB" id="H6N2E9"/>
<evidence type="ECO:0000313" key="3">
    <source>
        <dbReference type="EMBL" id="AFA72262.1"/>
    </source>
</evidence>
<feature type="transmembrane region" description="Helical" evidence="2">
    <location>
        <begin position="85"/>
        <end position="114"/>
    </location>
</feature>
<sequence length="555" mass="57376">MPTLRTVASADNLATRLRDARQARRAHHDRPERGPRELILIAFAVPVVSILVTLVIVFAVLMMAGSGLSGIGTAVATCWLAINQVPLSIAGVSIGILPMLPTLLVAGGTAAVVASSCRSRHTLSEYVAVGASAVAGALLMTAIALAVVMDGSSVLPIQSPNALEAFGLTLVVQGLAATAGVVLGRSELITSRLSAADRRGIRYGFVAVLALFAAGGLLILLRLILRFDALRDLVSGGYDFDGYLGLTLLSVLYLPNLIIGAAAVLVGSEAHVGAASVDLFAARGGSVPVLPALAVLPDHTVWWAVWGLLVPLVIAGVVAWRCRTSDPLRYARSIGMAAAVAATTMVVFGWLAGGTLGEIGAAGITLVTAGVYTLGWIGLSGLVIGLVLNFLPALRSRTSAAAGRDAGDGDWLDAVDADDDATDEYTDEYLADEYSADGELAGGEFDDGYEDVDDGYAADGEYAGADLAEGEYSGPDVEDGDLDGADPDDAADTDPADNDPADNDPADNDPADNGGDVDATPTARPHRTRAARIDPDDLDDPWTYDDADTVTRTKR</sequence>
<feature type="transmembrane region" description="Helical" evidence="2">
    <location>
        <begin position="245"/>
        <end position="267"/>
    </location>
</feature>
<dbReference type="GeneID" id="90158269"/>
<evidence type="ECO:0000313" key="4">
    <source>
        <dbReference type="Proteomes" id="UP000009154"/>
    </source>
</evidence>
<dbReference type="KEGG" id="gpo:GPOL_c12040"/>
<keyword evidence="2" id="KW-0472">Membrane</keyword>
<gene>
    <name evidence="3" type="ordered locus">GPOL_c12040</name>
</gene>
<keyword evidence="2" id="KW-0812">Transmembrane</keyword>
<dbReference type="Pfam" id="PF19877">
    <property type="entry name" value="DUF6350"/>
    <property type="match status" value="1"/>
</dbReference>
<evidence type="ECO:0000256" key="2">
    <source>
        <dbReference type="SAM" id="Phobius"/>
    </source>
</evidence>
<feature type="transmembrane region" description="Helical" evidence="2">
    <location>
        <begin position="334"/>
        <end position="353"/>
    </location>
</feature>
<dbReference type="RefSeq" id="WP_014359151.1">
    <property type="nucleotide sequence ID" value="NC_016906.1"/>
</dbReference>
<feature type="transmembrane region" description="Helical" evidence="2">
    <location>
        <begin position="38"/>
        <end position="65"/>
    </location>
</feature>
<organism evidence="3 4">
    <name type="scientific">Gordonia polyisoprenivorans (strain DSM 44266 / VH2)</name>
    <dbReference type="NCBI Taxonomy" id="1112204"/>
    <lineage>
        <taxon>Bacteria</taxon>
        <taxon>Bacillati</taxon>
        <taxon>Actinomycetota</taxon>
        <taxon>Actinomycetes</taxon>
        <taxon>Mycobacteriales</taxon>
        <taxon>Gordoniaceae</taxon>
        <taxon>Gordonia</taxon>
    </lineage>
</organism>
<dbReference type="eggNOG" id="COG2311">
    <property type="taxonomic scope" value="Bacteria"/>
</dbReference>
<dbReference type="STRING" id="1112204.GPOL_c12040"/>
<feature type="compositionally biased region" description="Acidic residues" evidence="1">
    <location>
        <begin position="536"/>
        <end position="548"/>
    </location>
</feature>
<feature type="transmembrane region" description="Helical" evidence="2">
    <location>
        <begin position="203"/>
        <end position="225"/>
    </location>
</feature>
<dbReference type="InterPro" id="IPR045931">
    <property type="entry name" value="DUF6350"/>
</dbReference>
<feature type="transmembrane region" description="Helical" evidence="2">
    <location>
        <begin position="126"/>
        <end position="149"/>
    </location>
</feature>
<keyword evidence="2" id="KW-1133">Transmembrane helix</keyword>